<gene>
    <name evidence="1" type="ORF">AACH06_26440</name>
</gene>
<dbReference type="EMBL" id="JBBUTG010000028">
    <property type="protein sequence ID" value="MEK8034382.1"/>
    <property type="molecule type" value="Genomic_DNA"/>
</dbReference>
<dbReference type="Proteomes" id="UP001371218">
    <property type="component" value="Unassembled WGS sequence"/>
</dbReference>
<name>A0ABU9BZZ1_9BURK</name>
<dbReference type="InterPro" id="IPR021951">
    <property type="entry name" value="DUF3567"/>
</dbReference>
<keyword evidence="2" id="KW-1185">Reference proteome</keyword>
<dbReference type="RefSeq" id="WP_341428811.1">
    <property type="nucleotide sequence ID" value="NZ_JBBUTG010000028.1"/>
</dbReference>
<accession>A0ABU9BZZ1</accession>
<evidence type="ECO:0000313" key="2">
    <source>
        <dbReference type="Proteomes" id="UP001371218"/>
    </source>
</evidence>
<sequence>MNLVYNSDSFAVVQISLEQADDMPSSSAEGASTSHAEVVRGGYEIVDKAAKKGIFIKGALAERFREGVEALAGDGEPSTEDIDDYIAGYTQLAQQPLILH</sequence>
<comment type="caution">
    <text evidence="1">The sequence shown here is derived from an EMBL/GenBank/DDBJ whole genome shotgun (WGS) entry which is preliminary data.</text>
</comment>
<organism evidence="1 2">
    <name type="scientific">Ideonella lacteola</name>
    <dbReference type="NCBI Taxonomy" id="2984193"/>
    <lineage>
        <taxon>Bacteria</taxon>
        <taxon>Pseudomonadati</taxon>
        <taxon>Pseudomonadota</taxon>
        <taxon>Betaproteobacteria</taxon>
        <taxon>Burkholderiales</taxon>
        <taxon>Sphaerotilaceae</taxon>
        <taxon>Ideonella</taxon>
    </lineage>
</organism>
<proteinExistence type="predicted"/>
<reference evidence="1 2" key="1">
    <citation type="submission" date="2024-04" db="EMBL/GenBank/DDBJ databases">
        <title>Novel species of the genus Ideonella isolated from streams.</title>
        <authorList>
            <person name="Lu H."/>
        </authorList>
    </citation>
    <scope>NUCLEOTIDE SEQUENCE [LARGE SCALE GENOMIC DNA]</scope>
    <source>
        <strain evidence="1 2">DXS29W</strain>
    </source>
</reference>
<protein>
    <submittedName>
        <fullName evidence="1">DUF3567 domain-containing protein</fullName>
    </submittedName>
</protein>
<evidence type="ECO:0000313" key="1">
    <source>
        <dbReference type="EMBL" id="MEK8034382.1"/>
    </source>
</evidence>
<dbReference type="Pfam" id="PF12091">
    <property type="entry name" value="DUF3567"/>
    <property type="match status" value="1"/>
</dbReference>